<protein>
    <submittedName>
        <fullName evidence="2">Uncharacterized protein</fullName>
    </submittedName>
</protein>
<dbReference type="AlphaFoldDB" id="A0AAD1SM90"/>
<feature type="region of interest" description="Disordered" evidence="1">
    <location>
        <begin position="173"/>
        <end position="195"/>
    </location>
</feature>
<dbReference type="Proteomes" id="UP001295444">
    <property type="component" value="Chromosome 07"/>
</dbReference>
<feature type="compositionally biased region" description="Basic residues" evidence="1">
    <location>
        <begin position="15"/>
        <end position="25"/>
    </location>
</feature>
<dbReference type="InterPro" id="IPR004244">
    <property type="entry name" value="Transposase_22"/>
</dbReference>
<dbReference type="Gene3D" id="3.30.250.20">
    <property type="entry name" value="L1 transposable element, C-terminal domain"/>
    <property type="match status" value="1"/>
</dbReference>
<organism evidence="2 3">
    <name type="scientific">Pelobates cultripes</name>
    <name type="common">Western spadefoot toad</name>
    <dbReference type="NCBI Taxonomy" id="61616"/>
    <lineage>
        <taxon>Eukaryota</taxon>
        <taxon>Metazoa</taxon>
        <taxon>Chordata</taxon>
        <taxon>Craniata</taxon>
        <taxon>Vertebrata</taxon>
        <taxon>Euteleostomi</taxon>
        <taxon>Amphibia</taxon>
        <taxon>Batrachia</taxon>
        <taxon>Anura</taxon>
        <taxon>Pelobatoidea</taxon>
        <taxon>Pelobatidae</taxon>
        <taxon>Pelobates</taxon>
    </lineage>
</organism>
<accession>A0AAD1SM90</accession>
<evidence type="ECO:0000313" key="2">
    <source>
        <dbReference type="EMBL" id="CAH2305837.1"/>
    </source>
</evidence>
<name>A0AAD1SM90_PELCU</name>
<evidence type="ECO:0000313" key="3">
    <source>
        <dbReference type="Proteomes" id="UP001295444"/>
    </source>
</evidence>
<dbReference type="PANTHER" id="PTHR11505">
    <property type="entry name" value="L1 TRANSPOSABLE ELEMENT-RELATED"/>
    <property type="match status" value="1"/>
</dbReference>
<proteinExistence type="predicted"/>
<reference evidence="2" key="1">
    <citation type="submission" date="2022-03" db="EMBL/GenBank/DDBJ databases">
        <authorList>
            <person name="Alioto T."/>
            <person name="Alioto T."/>
            <person name="Gomez Garrido J."/>
        </authorList>
    </citation>
    <scope>NUCLEOTIDE SEQUENCE</scope>
</reference>
<dbReference type="EMBL" id="OW240918">
    <property type="protein sequence ID" value="CAH2305837.1"/>
    <property type="molecule type" value="Genomic_DNA"/>
</dbReference>
<evidence type="ECO:0000256" key="1">
    <source>
        <dbReference type="SAM" id="MobiDB-lite"/>
    </source>
</evidence>
<dbReference type="InterPro" id="IPR042566">
    <property type="entry name" value="L1_C"/>
</dbReference>
<sequence length="195" mass="22847">MGNQKKHQQMQGTRGKPKRAHRSLRSKGISQDSPRDIICRLHYSETKNGVMRALRDTSQPLLYHGNPIQIYPDLSWYTLQARRALKPITELLRNRSIKYRWGFPFALIVNYKGNIIHIASILDVPPFLRALELPDTIIIDWNYPIPHQDNVQMSQRQKWVTPAKMRRNYTRITSPQARRGRQPSTPARKRITTDD</sequence>
<feature type="region of interest" description="Disordered" evidence="1">
    <location>
        <begin position="1"/>
        <end position="31"/>
    </location>
</feature>
<keyword evidence="3" id="KW-1185">Reference proteome</keyword>
<gene>
    <name evidence="2" type="ORF">PECUL_23A038398</name>
</gene>